<feature type="region of interest" description="Disordered" evidence="1">
    <location>
        <begin position="236"/>
        <end position="276"/>
    </location>
</feature>
<dbReference type="Proteomes" id="UP000316759">
    <property type="component" value="Unassembled WGS sequence"/>
</dbReference>
<evidence type="ECO:0000256" key="1">
    <source>
        <dbReference type="SAM" id="MobiDB-lite"/>
    </source>
</evidence>
<dbReference type="AlphaFoldDB" id="A0A504YXH2"/>
<feature type="region of interest" description="Disordered" evidence="1">
    <location>
        <begin position="313"/>
        <end position="333"/>
    </location>
</feature>
<comment type="caution">
    <text evidence="2">The sequence shown here is derived from an EMBL/GenBank/DDBJ whole genome shotgun (WGS) entry which is preliminary data.</text>
</comment>
<feature type="compositionally biased region" description="Low complexity" evidence="1">
    <location>
        <begin position="313"/>
        <end position="322"/>
    </location>
</feature>
<sequence length="369" mass="39251">MDLLPDRNSSNSSSCSWAVISDESSQDETNPKVCSICGSEIRRIYFYRPSCELCVLCESCQGLNLSGFPGCTHDCSKTLCQGLMCDQEEDVTESTEQCSTVVEPSSDERSQPTCLPGGQLSSVGSVDSCLCTGGAHKERFPSADQSTVVAPEDHSICIGDGPRSLTEHIIEALQHSTPPIAIPGSFSAVVPHTRLVAPQRLRYSPPVLNFKNTSSSLSRSNSPSAVSFGGAVDATISSGFSPPSDTPRKSRLRESPVLTSSSSSSPPSSERSERNGAAQFLKSVVLHSTAALNNFDLMSLGPLDRLQDESIKSDSSISTSPSGMGIKTHQAPNPIASHTKLWDDEKLRAVIGPRSVPKAVSEAAAYNLR</sequence>
<reference evidence="2 3" key="1">
    <citation type="submission" date="2019-04" db="EMBL/GenBank/DDBJ databases">
        <title>Annotation for the trematode Fasciola gigantica.</title>
        <authorList>
            <person name="Choi Y.-J."/>
        </authorList>
    </citation>
    <scope>NUCLEOTIDE SEQUENCE [LARGE SCALE GENOMIC DNA]</scope>
    <source>
        <strain evidence="2">Uganda_cow_1</strain>
    </source>
</reference>
<keyword evidence="3" id="KW-1185">Reference proteome</keyword>
<proteinExistence type="predicted"/>
<organism evidence="2 3">
    <name type="scientific">Fasciola gigantica</name>
    <name type="common">Giant liver fluke</name>
    <dbReference type="NCBI Taxonomy" id="46835"/>
    <lineage>
        <taxon>Eukaryota</taxon>
        <taxon>Metazoa</taxon>
        <taxon>Spiralia</taxon>
        <taxon>Lophotrochozoa</taxon>
        <taxon>Platyhelminthes</taxon>
        <taxon>Trematoda</taxon>
        <taxon>Digenea</taxon>
        <taxon>Plagiorchiida</taxon>
        <taxon>Echinostomata</taxon>
        <taxon>Echinostomatoidea</taxon>
        <taxon>Fasciolidae</taxon>
        <taxon>Fasciola</taxon>
    </lineage>
</organism>
<name>A0A504YXH2_FASGI</name>
<accession>A0A504YXH2</accession>
<protein>
    <submittedName>
        <fullName evidence="2">Uncharacterized protein</fullName>
    </submittedName>
</protein>
<feature type="compositionally biased region" description="Low complexity" evidence="1">
    <location>
        <begin position="260"/>
        <end position="269"/>
    </location>
</feature>
<evidence type="ECO:0000313" key="3">
    <source>
        <dbReference type="Proteomes" id="UP000316759"/>
    </source>
</evidence>
<dbReference type="EMBL" id="SUNJ01003662">
    <property type="protein sequence ID" value="TPP65076.1"/>
    <property type="molecule type" value="Genomic_DNA"/>
</dbReference>
<dbReference type="OrthoDB" id="10561660at2759"/>
<evidence type="ECO:0000313" key="2">
    <source>
        <dbReference type="EMBL" id="TPP65076.1"/>
    </source>
</evidence>
<gene>
    <name evidence="2" type="ORF">FGIG_01882</name>
</gene>